<accession>A0A1H3C8F3</accession>
<dbReference type="Pfam" id="PF13439">
    <property type="entry name" value="Glyco_transf_4"/>
    <property type="match status" value="1"/>
</dbReference>
<dbReference type="AlphaFoldDB" id="A0A1H3C8F3"/>
<feature type="domain" description="Glycosyl transferase family 1" evidence="1">
    <location>
        <begin position="211"/>
        <end position="374"/>
    </location>
</feature>
<keyword evidence="3" id="KW-0808">Transferase</keyword>
<evidence type="ECO:0000313" key="4">
    <source>
        <dbReference type="Proteomes" id="UP000198816"/>
    </source>
</evidence>
<evidence type="ECO:0000259" key="2">
    <source>
        <dbReference type="Pfam" id="PF13439"/>
    </source>
</evidence>
<dbReference type="EMBL" id="FNNZ01000031">
    <property type="protein sequence ID" value="SDX49934.1"/>
    <property type="molecule type" value="Genomic_DNA"/>
</dbReference>
<dbReference type="STRING" id="1058.SAMN05421783_13110"/>
<evidence type="ECO:0000313" key="3">
    <source>
        <dbReference type="EMBL" id="SDX49934.1"/>
    </source>
</evidence>
<dbReference type="Pfam" id="PF00534">
    <property type="entry name" value="Glycos_transf_1"/>
    <property type="match status" value="1"/>
</dbReference>
<dbReference type="PANTHER" id="PTHR45947">
    <property type="entry name" value="SULFOQUINOVOSYL TRANSFERASE SQD2"/>
    <property type="match status" value="1"/>
</dbReference>
<dbReference type="InterPro" id="IPR050194">
    <property type="entry name" value="Glycosyltransferase_grp1"/>
</dbReference>
<gene>
    <name evidence="3" type="ORF">SAMN05421783_13110</name>
</gene>
<feature type="domain" description="Glycosyltransferase subfamily 4-like N-terminal" evidence="2">
    <location>
        <begin position="28"/>
        <end position="200"/>
    </location>
</feature>
<dbReference type="Proteomes" id="UP000198816">
    <property type="component" value="Unassembled WGS sequence"/>
</dbReference>
<protein>
    <submittedName>
        <fullName evidence="3">Glycosyltransferase involved in cell wall bisynthesis</fullName>
    </submittedName>
</protein>
<dbReference type="GO" id="GO:0016757">
    <property type="term" value="F:glycosyltransferase activity"/>
    <property type="evidence" value="ECO:0007669"/>
    <property type="project" value="InterPro"/>
</dbReference>
<evidence type="ECO:0000259" key="1">
    <source>
        <dbReference type="Pfam" id="PF00534"/>
    </source>
</evidence>
<sequence length="421" mass="46773">MIRRFADSPQVHLMRILMISDVYFPRITGVSTSIQTFAREFVEKGHEVTLIAPDYSAAGGESASEPFEVLRIPSRYLVIDPEDRMLRPREVRRHDRMLASRGYDLVHIQTPFFAHYLGLGIAKRLGVPVVESYHTFFEQYLHHYVPFVPAAWMQRLARDFSTAQCNDVDALAVPSHAMLEVLKGYGVQTPATVIPTGIELVQFSQGDGARFRNTRGIPSTRPLLVHVSRLAFEKNIDFILRMLARVKAQVPDVLLVIAGEGPAHRRLQTLANHLGLVDNTMFTGYLERDGSLEDCYCAGDAFVFASKTETQGLVLLEAMALGVPVVSTAVMGTKEVLAGGGGSLIAEDDETDFAEKTVRLLTDPALRARLAVEAIEHARSWSAPVLAERMLQFYGQVIERRVRNQATDPVLQSTPKTDDAV</sequence>
<dbReference type="Gene3D" id="3.40.50.2000">
    <property type="entry name" value="Glycogen Phosphorylase B"/>
    <property type="match status" value="2"/>
</dbReference>
<proteinExistence type="predicted"/>
<keyword evidence="4" id="KW-1185">Reference proteome</keyword>
<name>A0A1H3C8F3_THIRO</name>
<dbReference type="InterPro" id="IPR001296">
    <property type="entry name" value="Glyco_trans_1"/>
</dbReference>
<dbReference type="SUPFAM" id="SSF53756">
    <property type="entry name" value="UDP-Glycosyltransferase/glycogen phosphorylase"/>
    <property type="match status" value="1"/>
</dbReference>
<dbReference type="PANTHER" id="PTHR45947:SF3">
    <property type="entry name" value="SULFOQUINOVOSYL TRANSFERASE SQD2"/>
    <property type="match status" value="1"/>
</dbReference>
<reference evidence="4" key="1">
    <citation type="submission" date="2016-10" db="EMBL/GenBank/DDBJ databases">
        <authorList>
            <person name="Varghese N."/>
            <person name="Submissions S."/>
        </authorList>
    </citation>
    <scope>NUCLEOTIDE SEQUENCE [LARGE SCALE GENOMIC DNA]</scope>
    <source>
        <strain evidence="4">DSM 217</strain>
    </source>
</reference>
<organism evidence="3 4">
    <name type="scientific">Thiocapsa roseopersicina</name>
    <dbReference type="NCBI Taxonomy" id="1058"/>
    <lineage>
        <taxon>Bacteria</taxon>
        <taxon>Pseudomonadati</taxon>
        <taxon>Pseudomonadota</taxon>
        <taxon>Gammaproteobacteria</taxon>
        <taxon>Chromatiales</taxon>
        <taxon>Chromatiaceae</taxon>
        <taxon>Thiocapsa</taxon>
    </lineage>
</organism>
<dbReference type="InterPro" id="IPR028098">
    <property type="entry name" value="Glyco_trans_4-like_N"/>
</dbReference>